<evidence type="ECO:0000256" key="3">
    <source>
        <dbReference type="ARBA" id="ARBA00022448"/>
    </source>
</evidence>
<dbReference type="Proteomes" id="UP000199155">
    <property type="component" value="Unassembled WGS sequence"/>
</dbReference>
<keyword evidence="6 8" id="KW-0472">Membrane</keyword>
<dbReference type="GO" id="GO:0012505">
    <property type="term" value="C:endomembrane system"/>
    <property type="evidence" value="ECO:0007669"/>
    <property type="project" value="UniProtKB-SubCell"/>
</dbReference>
<feature type="transmembrane region" description="Helical" evidence="8">
    <location>
        <begin position="165"/>
        <end position="191"/>
    </location>
</feature>
<feature type="transmembrane region" description="Helical" evidence="8">
    <location>
        <begin position="472"/>
        <end position="490"/>
    </location>
</feature>
<dbReference type="EMBL" id="FNFF01000001">
    <property type="protein sequence ID" value="SDJ60789.1"/>
    <property type="molecule type" value="Genomic_DNA"/>
</dbReference>
<dbReference type="STRING" id="417292.SAMN05421806_1011242"/>
<sequence length="497" mass="50899">MTQQSIEPNKADISPNDGAGAVAPPPSGGSWLDRYFRISQRGSTVGREVRGGITTFMAMAYIILLNPVILSSAQDVTGAQLSIAELTTATALAAAVTTIAMGFLGNVPLALAAGLSVSAVMAFQVAPQMTWGNAWAMCIIYGAIIVLLVVTGLREMIMNAIPLAIKHAITMGIGLFVCLIGLVQAGFVTSMPGDGGVAGAKPIQLGTKDMLTGWPVVCFAVTVLLIFALLVRKVPGAILIGIVGGTVFAAIVHQVAGLSTKDWGLNSPTIDGSPFSSPDFGLFGSVSFSGIGDISAITVGVIVFTLVLAGFFDAIGTIIGIGQQAGLADKDGKMPGLNKALAIDGAGGVVGGVAGASGQTVFVESTAGVGDGARTGLASVITGLGFALCLFFTPLAQVIPTQVAAAALVVIGSLMMSNAKHIDWNDQATSIPVFLTTVLMPFTYSITAGIAAGIIAHVLIKVVTGRRREIGWLMWVLALIFLAFFSLNAIEGWLGLH</sequence>
<keyword evidence="3" id="KW-0813">Transport</keyword>
<dbReference type="InterPro" id="IPR006043">
    <property type="entry name" value="NCS2"/>
</dbReference>
<evidence type="ECO:0000256" key="7">
    <source>
        <dbReference type="SAM" id="MobiDB-lite"/>
    </source>
</evidence>
<dbReference type="OrthoDB" id="9808458at2"/>
<evidence type="ECO:0000256" key="8">
    <source>
        <dbReference type="SAM" id="Phobius"/>
    </source>
</evidence>
<protein>
    <submittedName>
        <fullName evidence="9">Putative MFS transporter, AGZA family, xanthine/uracil permease</fullName>
    </submittedName>
</protein>
<evidence type="ECO:0000256" key="4">
    <source>
        <dbReference type="ARBA" id="ARBA00022692"/>
    </source>
</evidence>
<accession>A0A1G8V490</accession>
<evidence type="ECO:0000313" key="9">
    <source>
        <dbReference type="EMBL" id="SDJ60789.1"/>
    </source>
</evidence>
<feature type="transmembrane region" description="Helical" evidence="8">
    <location>
        <begin position="49"/>
        <end position="69"/>
    </location>
</feature>
<dbReference type="InterPro" id="IPR045018">
    <property type="entry name" value="Azg-like"/>
</dbReference>
<feature type="transmembrane region" description="Helical" evidence="8">
    <location>
        <begin position="238"/>
        <end position="256"/>
    </location>
</feature>
<keyword evidence="10" id="KW-1185">Reference proteome</keyword>
<organism evidence="9 10">
    <name type="scientific">Streptomyces indicus</name>
    <dbReference type="NCBI Taxonomy" id="417292"/>
    <lineage>
        <taxon>Bacteria</taxon>
        <taxon>Bacillati</taxon>
        <taxon>Actinomycetota</taxon>
        <taxon>Actinomycetes</taxon>
        <taxon>Kitasatosporales</taxon>
        <taxon>Streptomycetaceae</taxon>
        <taxon>Streptomyces</taxon>
    </lineage>
</organism>
<feature type="transmembrane region" description="Helical" evidence="8">
    <location>
        <begin position="132"/>
        <end position="153"/>
    </location>
</feature>
<feature type="region of interest" description="Disordered" evidence="7">
    <location>
        <begin position="1"/>
        <end position="26"/>
    </location>
</feature>
<dbReference type="Pfam" id="PF00860">
    <property type="entry name" value="Xan_ur_permease"/>
    <property type="match status" value="1"/>
</dbReference>
<proteinExistence type="inferred from homology"/>
<feature type="transmembrane region" description="Helical" evidence="8">
    <location>
        <begin position="107"/>
        <end position="126"/>
    </location>
</feature>
<dbReference type="GO" id="GO:0005345">
    <property type="term" value="F:purine nucleobase transmembrane transporter activity"/>
    <property type="evidence" value="ECO:0007669"/>
    <property type="project" value="TreeGrafter"/>
</dbReference>
<keyword evidence="5 8" id="KW-1133">Transmembrane helix</keyword>
<comment type="subcellular location">
    <subcellularLocation>
        <location evidence="1">Endomembrane system</location>
        <topology evidence="1">Multi-pass membrane protein</topology>
    </subcellularLocation>
</comment>
<feature type="transmembrane region" description="Helical" evidence="8">
    <location>
        <begin position="341"/>
        <end position="363"/>
    </location>
</feature>
<evidence type="ECO:0000256" key="1">
    <source>
        <dbReference type="ARBA" id="ARBA00004127"/>
    </source>
</evidence>
<dbReference type="PANTHER" id="PTHR43337">
    <property type="entry name" value="XANTHINE/URACIL PERMEASE C887.17-RELATED"/>
    <property type="match status" value="1"/>
</dbReference>
<feature type="transmembrane region" description="Helical" evidence="8">
    <location>
        <begin position="81"/>
        <end position="100"/>
    </location>
</feature>
<evidence type="ECO:0000256" key="6">
    <source>
        <dbReference type="ARBA" id="ARBA00023136"/>
    </source>
</evidence>
<dbReference type="GO" id="GO:0005886">
    <property type="term" value="C:plasma membrane"/>
    <property type="evidence" value="ECO:0007669"/>
    <property type="project" value="TreeGrafter"/>
</dbReference>
<feature type="transmembrane region" description="Helical" evidence="8">
    <location>
        <begin position="442"/>
        <end position="460"/>
    </location>
</feature>
<dbReference type="AlphaFoldDB" id="A0A1G8V490"/>
<reference evidence="9 10" key="1">
    <citation type="submission" date="2016-10" db="EMBL/GenBank/DDBJ databases">
        <authorList>
            <person name="de Groot N.N."/>
        </authorList>
    </citation>
    <scope>NUCLEOTIDE SEQUENCE [LARGE SCALE GENOMIC DNA]</scope>
    <source>
        <strain evidence="9 10">CGMCC 4.5727</strain>
    </source>
</reference>
<evidence type="ECO:0000256" key="2">
    <source>
        <dbReference type="ARBA" id="ARBA00005697"/>
    </source>
</evidence>
<keyword evidence="4 8" id="KW-0812">Transmembrane</keyword>
<feature type="transmembrane region" description="Helical" evidence="8">
    <location>
        <begin position="294"/>
        <end position="321"/>
    </location>
</feature>
<feature type="transmembrane region" description="Helical" evidence="8">
    <location>
        <begin position="211"/>
        <end position="231"/>
    </location>
</feature>
<dbReference type="PANTHER" id="PTHR43337:SF1">
    <property type="entry name" value="XANTHINE_URACIL PERMEASE C887.17-RELATED"/>
    <property type="match status" value="1"/>
</dbReference>
<dbReference type="RefSeq" id="WP_093607580.1">
    <property type="nucleotide sequence ID" value="NZ_FNFF01000001.1"/>
</dbReference>
<evidence type="ECO:0000256" key="5">
    <source>
        <dbReference type="ARBA" id="ARBA00022989"/>
    </source>
</evidence>
<name>A0A1G8V490_9ACTN</name>
<gene>
    <name evidence="9" type="ORF">SAMN05421806_1011242</name>
</gene>
<evidence type="ECO:0000313" key="10">
    <source>
        <dbReference type="Proteomes" id="UP000199155"/>
    </source>
</evidence>
<feature type="transmembrane region" description="Helical" evidence="8">
    <location>
        <begin position="375"/>
        <end position="396"/>
    </location>
</feature>
<comment type="similarity">
    <text evidence="2">Belongs to the nucleobase:cation symporter-2 (NCS2) (TC 2.A.40) family. Azg-like subfamily.</text>
</comment>